<dbReference type="Proteomes" id="UP000010290">
    <property type="component" value="Chromosome"/>
</dbReference>
<keyword evidence="5 6" id="KW-0472">Membrane</keyword>
<feature type="transmembrane region" description="Helical" evidence="6">
    <location>
        <begin position="297"/>
        <end position="318"/>
    </location>
</feature>
<accession>K8WVB9</accession>
<organism evidence="8 9">
    <name type="scientific">Providencia sneebia DSM 19967</name>
    <dbReference type="NCBI Taxonomy" id="1141660"/>
    <lineage>
        <taxon>Bacteria</taxon>
        <taxon>Pseudomonadati</taxon>
        <taxon>Pseudomonadota</taxon>
        <taxon>Gammaproteobacteria</taxon>
        <taxon>Enterobacterales</taxon>
        <taxon>Morganellaceae</taxon>
        <taxon>Providencia</taxon>
    </lineage>
</organism>
<dbReference type="InterPro" id="IPR020846">
    <property type="entry name" value="MFS_dom"/>
</dbReference>
<reference evidence="8 9" key="1">
    <citation type="journal article" date="2012" name="BMC Genomics">
        <title>Comparative genomics of bacteria in the genus Providencia isolated from wild Drosophila melanogaster.</title>
        <authorList>
            <person name="Galac M.R."/>
            <person name="Lazzaro B.P."/>
        </authorList>
    </citation>
    <scope>NUCLEOTIDE SEQUENCE [LARGE SCALE GENOMIC DNA]</scope>
    <source>
        <strain evidence="8 9">DSM 19967</strain>
    </source>
</reference>
<feature type="transmembrane region" description="Helical" evidence="6">
    <location>
        <begin position="362"/>
        <end position="383"/>
    </location>
</feature>
<name>K8WVB9_9GAMM</name>
<dbReference type="InterPro" id="IPR011701">
    <property type="entry name" value="MFS"/>
</dbReference>
<evidence type="ECO:0000259" key="7">
    <source>
        <dbReference type="PROSITE" id="PS50850"/>
    </source>
</evidence>
<evidence type="ECO:0000256" key="6">
    <source>
        <dbReference type="SAM" id="Phobius"/>
    </source>
</evidence>
<dbReference type="PANTHER" id="PTHR12778:SF10">
    <property type="entry name" value="MAJOR FACILITATOR SUPERFAMILY DOMAIN-CONTAINING PROTEIN 3"/>
    <property type="match status" value="1"/>
</dbReference>
<comment type="subcellular location">
    <subcellularLocation>
        <location evidence="1">Membrane</location>
        <topology evidence="1">Multi-pass membrane protein</topology>
    </subcellularLocation>
</comment>
<comment type="caution">
    <text evidence="8">The sequence shown here is derived from an EMBL/GenBank/DDBJ whole genome shotgun (WGS) entry which is preliminary data.</text>
</comment>
<dbReference type="OrthoDB" id="9787815at2"/>
<dbReference type="Pfam" id="PF07690">
    <property type="entry name" value="MFS_1"/>
    <property type="match status" value="1"/>
</dbReference>
<keyword evidence="4 6" id="KW-1133">Transmembrane helix</keyword>
<sequence>MNHVPKQQPVVPFVSIGVLFMMLGGVYTIQSSISMLTLQSLPALLRSQGIATDKIGLVYLLMLPWALKFLWSPFVERFRKTGHGDNHARLLLLIGGGLITILFMIVAYLDQAHQVAPIFIGLIFITFVLTVVDTAADGFAIDKLTIKQRPWANMVQVGGSYFGTLLGSGLFLYLIALYSWWHGIMMLALTTLLLSAPAWFIKRSPQIKHVSTINQSSTNIPSLKQAIKRPRVRRALILILLCMVGTRISLAMMMPYLIDKGINLAELGILAASGGALAGLIGVVIGGPLVRYLGASISLIWILLFEAVLFGVFIYSSWQTVLPFYFIASLFVIASLITAIKFVTLYTLLMGYAAGKQPGVDFALMQSTDMMIAIICSILSGIVVTQWSYSVLFIISATFTIIAFIYCFVVKINNEMNNRVITNE</sequence>
<dbReference type="PANTHER" id="PTHR12778">
    <property type="entry name" value="SOLUTE CARRIER FAMILY 33 ACETYL-COA TRANSPORTER -RELATED"/>
    <property type="match status" value="1"/>
</dbReference>
<keyword evidence="3 6" id="KW-0812">Transmembrane</keyword>
<dbReference type="SUPFAM" id="SSF103473">
    <property type="entry name" value="MFS general substrate transporter"/>
    <property type="match status" value="1"/>
</dbReference>
<dbReference type="AlphaFoldDB" id="K8WVB9"/>
<dbReference type="RefSeq" id="WP_008914857.1">
    <property type="nucleotide sequence ID" value="NZ_CM001773.1"/>
</dbReference>
<feature type="transmembrane region" description="Helical" evidence="6">
    <location>
        <begin position="157"/>
        <end position="178"/>
    </location>
</feature>
<dbReference type="EMBL" id="AKKN01000005">
    <property type="protein sequence ID" value="EKT60150.1"/>
    <property type="molecule type" value="Genomic_DNA"/>
</dbReference>
<feature type="transmembrane region" description="Helical" evidence="6">
    <location>
        <begin position="184"/>
        <end position="201"/>
    </location>
</feature>
<evidence type="ECO:0000313" key="8">
    <source>
        <dbReference type="EMBL" id="EKT60150.1"/>
    </source>
</evidence>
<evidence type="ECO:0000256" key="2">
    <source>
        <dbReference type="ARBA" id="ARBA00022448"/>
    </source>
</evidence>
<feature type="domain" description="Major facilitator superfamily (MFS) profile" evidence="7">
    <location>
        <begin position="18"/>
        <end position="415"/>
    </location>
</feature>
<dbReference type="Gene3D" id="1.20.1250.20">
    <property type="entry name" value="MFS general substrate transporter like domains"/>
    <property type="match status" value="2"/>
</dbReference>
<feature type="transmembrane region" description="Helical" evidence="6">
    <location>
        <begin position="324"/>
        <end position="350"/>
    </location>
</feature>
<feature type="transmembrane region" description="Helical" evidence="6">
    <location>
        <begin position="90"/>
        <end position="109"/>
    </location>
</feature>
<feature type="transmembrane region" description="Helical" evidence="6">
    <location>
        <begin position="12"/>
        <end position="30"/>
    </location>
</feature>
<proteinExistence type="predicted"/>
<evidence type="ECO:0000256" key="3">
    <source>
        <dbReference type="ARBA" id="ARBA00022692"/>
    </source>
</evidence>
<evidence type="ECO:0000313" key="9">
    <source>
        <dbReference type="Proteomes" id="UP000010290"/>
    </source>
</evidence>
<dbReference type="HOGENOM" id="CLU_029352_4_2_6"/>
<feature type="transmembrane region" description="Helical" evidence="6">
    <location>
        <begin position="264"/>
        <end position="285"/>
    </location>
</feature>
<dbReference type="GO" id="GO:0016020">
    <property type="term" value="C:membrane"/>
    <property type="evidence" value="ECO:0007669"/>
    <property type="project" value="UniProtKB-SubCell"/>
</dbReference>
<dbReference type="PROSITE" id="PS50850">
    <property type="entry name" value="MFS"/>
    <property type="match status" value="1"/>
</dbReference>
<feature type="transmembrane region" description="Helical" evidence="6">
    <location>
        <begin position="50"/>
        <end position="70"/>
    </location>
</feature>
<evidence type="ECO:0000256" key="1">
    <source>
        <dbReference type="ARBA" id="ARBA00004141"/>
    </source>
</evidence>
<evidence type="ECO:0000256" key="5">
    <source>
        <dbReference type="ARBA" id="ARBA00023136"/>
    </source>
</evidence>
<dbReference type="InterPro" id="IPR004752">
    <property type="entry name" value="AmpG_permease/AT-1"/>
</dbReference>
<evidence type="ECO:0000256" key="4">
    <source>
        <dbReference type="ARBA" id="ARBA00022989"/>
    </source>
</evidence>
<feature type="transmembrane region" description="Helical" evidence="6">
    <location>
        <begin position="115"/>
        <end position="136"/>
    </location>
</feature>
<dbReference type="GO" id="GO:0022857">
    <property type="term" value="F:transmembrane transporter activity"/>
    <property type="evidence" value="ECO:0007669"/>
    <property type="project" value="InterPro"/>
</dbReference>
<feature type="transmembrane region" description="Helical" evidence="6">
    <location>
        <begin position="389"/>
        <end position="409"/>
    </location>
</feature>
<keyword evidence="9" id="KW-1185">Reference proteome</keyword>
<dbReference type="PATRIC" id="fig|1141660.3.peg.1006"/>
<feature type="transmembrane region" description="Helical" evidence="6">
    <location>
        <begin position="235"/>
        <end position="258"/>
    </location>
</feature>
<gene>
    <name evidence="8" type="ORF">OO7_04964</name>
</gene>
<keyword evidence="2" id="KW-0813">Transport</keyword>
<dbReference type="InterPro" id="IPR036259">
    <property type="entry name" value="MFS_trans_sf"/>
</dbReference>
<protein>
    <submittedName>
        <fullName evidence="8">Cytoplasmic transmembrane protein</fullName>
    </submittedName>
</protein>